<dbReference type="AlphaFoldDB" id="A0A9C7PVE9"/>
<dbReference type="Proteomes" id="UP001061958">
    <property type="component" value="Unassembled WGS sequence"/>
</dbReference>
<evidence type="ECO:0000313" key="1">
    <source>
        <dbReference type="EMBL" id="GJQ11174.1"/>
    </source>
</evidence>
<dbReference type="InterPro" id="IPR036410">
    <property type="entry name" value="HSP_DnaJ_Cys-rich_dom_sf"/>
</dbReference>
<dbReference type="SUPFAM" id="SSF57938">
    <property type="entry name" value="DnaJ/Hsp40 cysteine-rich domain"/>
    <property type="match status" value="1"/>
</dbReference>
<comment type="caution">
    <text evidence="1">The sequence shown here is derived from an EMBL/GenBank/DDBJ whole genome shotgun (WGS) entry which is preliminary data.</text>
</comment>
<gene>
    <name evidence="1" type="ORF">GpartN1_g2965.t1</name>
</gene>
<name>A0A9C7PVE9_9RHOD</name>
<accession>A0A9C7PVE9</accession>
<sequence>MFLFGAPSTISYSKRSCLLDFLKEPSLSYTWLPPFKSNLFRQPYVGSSWYEVNGSLQANSSLSHEELERKRQYLERKYRFFEKEFASIQSCTFCKGSGKLPCKFCNGTGFMMLGDALVCSVSGNCDCVVCRAQGEIDCERCRGTGHIAGWL</sequence>
<organism evidence="1 2">
    <name type="scientific">Galdieria partita</name>
    <dbReference type="NCBI Taxonomy" id="83374"/>
    <lineage>
        <taxon>Eukaryota</taxon>
        <taxon>Rhodophyta</taxon>
        <taxon>Bangiophyceae</taxon>
        <taxon>Galdieriales</taxon>
        <taxon>Galdieriaceae</taxon>
        <taxon>Galdieria</taxon>
    </lineage>
</organism>
<dbReference type="OrthoDB" id="535916at2759"/>
<keyword evidence="2" id="KW-1185">Reference proteome</keyword>
<protein>
    <submittedName>
        <fullName evidence="1">Uncharacterized protein</fullName>
    </submittedName>
</protein>
<reference evidence="1" key="2">
    <citation type="submission" date="2022-01" db="EMBL/GenBank/DDBJ databases">
        <authorList>
            <person name="Hirooka S."/>
            <person name="Miyagishima S.Y."/>
        </authorList>
    </citation>
    <scope>NUCLEOTIDE SEQUENCE</scope>
    <source>
        <strain evidence="1">NBRC 102759</strain>
    </source>
</reference>
<evidence type="ECO:0000313" key="2">
    <source>
        <dbReference type="Proteomes" id="UP001061958"/>
    </source>
</evidence>
<dbReference type="EMBL" id="BQMJ01000021">
    <property type="protein sequence ID" value="GJQ11174.1"/>
    <property type="molecule type" value="Genomic_DNA"/>
</dbReference>
<dbReference type="PANTHER" id="PTHR15852:SF54">
    <property type="entry name" value="PROTEIN SSUH2 HOMOLOG"/>
    <property type="match status" value="1"/>
</dbReference>
<reference evidence="1" key="1">
    <citation type="journal article" date="2022" name="Proc. Natl. Acad. Sci. U.S.A.">
        <title>Life cycle and functional genomics of the unicellular red alga Galdieria for elucidating algal and plant evolution and industrial use.</title>
        <authorList>
            <person name="Hirooka S."/>
            <person name="Itabashi T."/>
            <person name="Ichinose T.M."/>
            <person name="Onuma R."/>
            <person name="Fujiwara T."/>
            <person name="Yamashita S."/>
            <person name="Jong L.W."/>
            <person name="Tomita R."/>
            <person name="Iwane A.H."/>
            <person name="Miyagishima S.Y."/>
        </authorList>
    </citation>
    <scope>NUCLEOTIDE SEQUENCE</scope>
    <source>
        <strain evidence="1">NBRC 102759</strain>
    </source>
</reference>
<proteinExistence type="predicted"/>
<dbReference type="PANTHER" id="PTHR15852">
    <property type="entry name" value="PLASTID TRANSCRIPTIONALLY ACTIVE PROTEIN"/>
    <property type="match status" value="1"/>
</dbReference>